<dbReference type="InterPro" id="IPR002173">
    <property type="entry name" value="Carboh/pur_kinase_PfkB_CS"/>
</dbReference>
<comment type="subcellular location">
    <subcellularLocation>
        <location evidence="12">Cytoplasm</location>
    </subcellularLocation>
</comment>
<evidence type="ECO:0000256" key="2">
    <source>
        <dbReference type="ARBA" id="ARBA00012035"/>
    </source>
</evidence>
<evidence type="ECO:0000256" key="4">
    <source>
        <dbReference type="ARBA" id="ARBA00022679"/>
    </source>
</evidence>
<keyword evidence="4 12" id="KW-0808">Transferase</keyword>
<feature type="domain" description="Carbohydrate kinase PfkB" evidence="13">
    <location>
        <begin position="8"/>
        <end position="304"/>
    </location>
</feature>
<evidence type="ECO:0000256" key="9">
    <source>
        <dbReference type="ARBA" id="ARBA00022842"/>
    </source>
</evidence>
<dbReference type="RefSeq" id="WP_086660239.1">
    <property type="nucleotide sequence ID" value="NZ_JOPA01000124.1"/>
</dbReference>
<protein>
    <recommendedName>
        <fullName evidence="3 12">Ribokinase</fullName>
        <shortName evidence="12">RK</shortName>
        <ecNumber evidence="2 12">2.7.1.15</ecNumber>
    </recommendedName>
</protein>
<keyword evidence="11 12" id="KW-0119">Carbohydrate metabolism</keyword>
<dbReference type="PANTHER" id="PTHR10584">
    <property type="entry name" value="SUGAR KINASE"/>
    <property type="match status" value="1"/>
</dbReference>
<feature type="binding site" evidence="12">
    <location>
        <begin position="261"/>
        <end position="262"/>
    </location>
    <ligand>
        <name>ATP</name>
        <dbReference type="ChEBI" id="CHEBI:30616"/>
    </ligand>
</feature>
<dbReference type="GO" id="GO:0004747">
    <property type="term" value="F:ribokinase activity"/>
    <property type="evidence" value="ECO:0007669"/>
    <property type="project" value="UniProtKB-UniRule"/>
</dbReference>
<dbReference type="EC" id="2.7.1.15" evidence="2 12"/>
<evidence type="ECO:0000259" key="13">
    <source>
        <dbReference type="Pfam" id="PF00294"/>
    </source>
</evidence>
<evidence type="ECO:0000256" key="8">
    <source>
        <dbReference type="ARBA" id="ARBA00022840"/>
    </source>
</evidence>
<gene>
    <name evidence="12" type="primary">rbsK</name>
    <name evidence="14" type="ORF">HK17_02860</name>
</gene>
<dbReference type="InterPro" id="IPR002139">
    <property type="entry name" value="Ribo/fructo_kinase"/>
</dbReference>
<evidence type="ECO:0000256" key="1">
    <source>
        <dbReference type="ARBA" id="ARBA00005380"/>
    </source>
</evidence>
<evidence type="ECO:0000256" key="5">
    <source>
        <dbReference type="ARBA" id="ARBA00022723"/>
    </source>
</evidence>
<dbReference type="InterPro" id="IPR011877">
    <property type="entry name" value="Ribokinase"/>
</dbReference>
<comment type="similarity">
    <text evidence="1">Belongs to the carbohydrate kinase pfkB family.</text>
</comment>
<feature type="binding site" evidence="12">
    <location>
        <position position="258"/>
    </location>
    <ligand>
        <name>K(+)</name>
        <dbReference type="ChEBI" id="CHEBI:29103"/>
    </ligand>
</feature>
<evidence type="ECO:0000256" key="11">
    <source>
        <dbReference type="ARBA" id="ARBA00023277"/>
    </source>
</evidence>
<keyword evidence="8 12" id="KW-0067">ATP-binding</keyword>
<comment type="activity regulation">
    <text evidence="12">Activated by a monovalent cation that binds near, but not in, the active site. The most likely occupant of the site in vivo is potassium. Ion binding induces a conformational change that may alter substrate affinity.</text>
</comment>
<dbReference type="InterPro" id="IPR029056">
    <property type="entry name" value="Ribokinase-like"/>
</dbReference>
<evidence type="ECO:0000256" key="12">
    <source>
        <dbReference type="HAMAP-Rule" id="MF_01987"/>
    </source>
</evidence>
<comment type="pathway">
    <text evidence="12">Carbohydrate metabolism; D-ribose degradation; D-ribose 5-phosphate from beta-D-ribopyranose: step 2/2.</text>
</comment>
<evidence type="ECO:0000256" key="3">
    <source>
        <dbReference type="ARBA" id="ARBA00016943"/>
    </source>
</evidence>
<evidence type="ECO:0000313" key="14">
    <source>
        <dbReference type="EMBL" id="OUI88100.1"/>
    </source>
</evidence>
<comment type="caution">
    <text evidence="14">The sequence shown here is derived from an EMBL/GenBank/DDBJ whole genome shotgun (WGS) entry which is preliminary data.</text>
</comment>
<sequence length="315" mass="32952">MSLIHPAIVSFGSINVDLTVHVDTFPKVGETKHASNYAVGLGGKGANQAAAVARLCQDSQTQTALIGRVGADDFGIFAKDTLAAFGVETSFIHTDPSHATGIALINIDAKGENCITVVGAANMAVSEIDIEKNIAHLENASVLLLQLECPLTIVTKAAAQTRSAGGQVILDPAPVPQDDLPKALWDATDVITPNETETYRLTNILPDTPERAAQAAEKLLQKGVRAVVIKMGHRGTYWHDGTKGDFVKPFSVTAIDTVAAGDCFNAGLAVALNEGKLLPEAVRFASACGALATTKKGAADAAPTREEVEKLLSSY</sequence>
<keyword evidence="9 12" id="KW-0460">Magnesium</keyword>
<feature type="binding site" evidence="12">
    <location>
        <position position="297"/>
    </location>
    <ligand>
        <name>K(+)</name>
        <dbReference type="ChEBI" id="CHEBI:29103"/>
    </ligand>
</feature>
<dbReference type="GO" id="GO:0046872">
    <property type="term" value="F:metal ion binding"/>
    <property type="evidence" value="ECO:0007669"/>
    <property type="project" value="UniProtKB-KW"/>
</dbReference>
<feature type="binding site" evidence="12">
    <location>
        <position position="292"/>
    </location>
    <ligand>
        <name>K(+)</name>
        <dbReference type="ChEBI" id="CHEBI:29103"/>
    </ligand>
</feature>
<evidence type="ECO:0000256" key="7">
    <source>
        <dbReference type="ARBA" id="ARBA00022777"/>
    </source>
</evidence>
<keyword evidence="5 12" id="KW-0479">Metal-binding</keyword>
<keyword evidence="12" id="KW-0963">Cytoplasm</keyword>
<keyword evidence="6 12" id="KW-0547">Nucleotide-binding</keyword>
<feature type="binding site" evidence="12">
    <location>
        <begin position="43"/>
        <end position="47"/>
    </location>
    <ligand>
        <name>substrate</name>
    </ligand>
</feature>
<dbReference type="CDD" id="cd01174">
    <property type="entry name" value="ribokinase"/>
    <property type="match status" value="1"/>
</dbReference>
<comment type="subunit">
    <text evidence="12">Homodimer.</text>
</comment>
<name>A0A252AEZ1_9PROT</name>
<feature type="binding site" evidence="12">
    <location>
        <position position="295"/>
    </location>
    <ligand>
        <name>K(+)</name>
        <dbReference type="ChEBI" id="CHEBI:29103"/>
    </ligand>
</feature>
<comment type="catalytic activity">
    <reaction evidence="12">
        <text>D-ribose + ATP = D-ribose 5-phosphate + ADP + H(+)</text>
        <dbReference type="Rhea" id="RHEA:13697"/>
        <dbReference type="ChEBI" id="CHEBI:15378"/>
        <dbReference type="ChEBI" id="CHEBI:30616"/>
        <dbReference type="ChEBI" id="CHEBI:47013"/>
        <dbReference type="ChEBI" id="CHEBI:78346"/>
        <dbReference type="ChEBI" id="CHEBI:456216"/>
        <dbReference type="EC" id="2.7.1.15"/>
    </reaction>
</comment>
<keyword evidence="7 12" id="KW-0418">Kinase</keyword>
<dbReference type="NCBIfam" id="TIGR02152">
    <property type="entry name" value="D_ribokin_bact"/>
    <property type="match status" value="1"/>
</dbReference>
<dbReference type="AlphaFoldDB" id="A0A252AEZ1"/>
<dbReference type="UniPathway" id="UPA00916">
    <property type="reaction ID" value="UER00889"/>
</dbReference>
<organism evidence="14 15">
    <name type="scientific">Acetobacter indonesiensis</name>
    <dbReference type="NCBI Taxonomy" id="104101"/>
    <lineage>
        <taxon>Bacteria</taxon>
        <taxon>Pseudomonadati</taxon>
        <taxon>Pseudomonadota</taxon>
        <taxon>Alphaproteobacteria</taxon>
        <taxon>Acetobacterales</taxon>
        <taxon>Acetobacteraceae</taxon>
        <taxon>Acetobacter</taxon>
    </lineage>
</organism>
<dbReference type="GO" id="GO:0005737">
    <property type="term" value="C:cytoplasm"/>
    <property type="evidence" value="ECO:0007669"/>
    <property type="project" value="UniProtKB-SubCell"/>
</dbReference>
<feature type="binding site" evidence="12">
    <location>
        <position position="194"/>
    </location>
    <ligand>
        <name>ATP</name>
        <dbReference type="ChEBI" id="CHEBI:30616"/>
    </ligand>
</feature>
<comment type="caution">
    <text evidence="12">Lacks conserved residue(s) required for the propagation of feature annotation.</text>
</comment>
<feature type="binding site" evidence="12">
    <location>
        <begin position="230"/>
        <end position="235"/>
    </location>
    <ligand>
        <name>ATP</name>
        <dbReference type="ChEBI" id="CHEBI:30616"/>
    </ligand>
</feature>
<dbReference type="PANTHER" id="PTHR10584:SF166">
    <property type="entry name" value="RIBOKINASE"/>
    <property type="match status" value="1"/>
</dbReference>
<dbReference type="PRINTS" id="PR00990">
    <property type="entry name" value="RIBOKINASE"/>
</dbReference>
<dbReference type="HAMAP" id="MF_01987">
    <property type="entry name" value="Ribokinase"/>
    <property type="match status" value="1"/>
</dbReference>
<dbReference type="PROSITE" id="PS00584">
    <property type="entry name" value="PFKB_KINASES_2"/>
    <property type="match status" value="1"/>
</dbReference>
<dbReference type="SUPFAM" id="SSF53613">
    <property type="entry name" value="Ribokinase-like"/>
    <property type="match status" value="1"/>
</dbReference>
<proteinExistence type="inferred from homology"/>
<evidence type="ECO:0000256" key="10">
    <source>
        <dbReference type="ARBA" id="ARBA00022958"/>
    </source>
</evidence>
<accession>A0A252AEZ1</accession>
<evidence type="ECO:0000313" key="15">
    <source>
        <dbReference type="Proteomes" id="UP000194641"/>
    </source>
</evidence>
<reference evidence="15" key="1">
    <citation type="submission" date="2014-06" db="EMBL/GenBank/DDBJ databases">
        <authorList>
            <person name="Winans N.J."/>
            <person name="Newell P.D."/>
            <person name="Douglas A.E."/>
        </authorList>
    </citation>
    <scope>NUCLEOTIDE SEQUENCE [LARGE SCALE GENOMIC DNA]</scope>
</reference>
<feature type="binding site" evidence="12">
    <location>
        <begin position="15"/>
        <end position="17"/>
    </location>
    <ligand>
        <name>substrate</name>
    </ligand>
</feature>
<feature type="binding site" evidence="12">
    <location>
        <position position="148"/>
    </location>
    <ligand>
        <name>substrate</name>
    </ligand>
</feature>
<comment type="cofactor">
    <cofactor evidence="12">
        <name>Mg(2+)</name>
        <dbReference type="ChEBI" id="CHEBI:18420"/>
    </cofactor>
    <text evidence="12">Requires a divalent cation, most likely magnesium in vivo, as an electrophilic catalyst to aid phosphoryl group transfer. It is the chelate of the metal and the nucleotide that is the actual substrate.</text>
</comment>
<feature type="active site" description="Proton acceptor" evidence="12">
    <location>
        <position position="262"/>
    </location>
</feature>
<dbReference type="GO" id="GO:0019303">
    <property type="term" value="P:D-ribose catabolic process"/>
    <property type="evidence" value="ECO:0007669"/>
    <property type="project" value="UniProtKB-UniRule"/>
</dbReference>
<feature type="binding site" evidence="12">
    <location>
        <position position="262"/>
    </location>
    <ligand>
        <name>substrate</name>
    </ligand>
</feature>
<dbReference type="Proteomes" id="UP000194641">
    <property type="component" value="Unassembled WGS sequence"/>
</dbReference>
<dbReference type="InterPro" id="IPR011611">
    <property type="entry name" value="PfkB_dom"/>
</dbReference>
<dbReference type="Gene3D" id="3.40.1190.20">
    <property type="match status" value="1"/>
</dbReference>
<feature type="binding site" evidence="12">
    <location>
        <position position="256"/>
    </location>
    <ligand>
        <name>K(+)</name>
        <dbReference type="ChEBI" id="CHEBI:29103"/>
    </ligand>
</feature>
<keyword evidence="10 12" id="KW-0630">Potassium</keyword>
<dbReference type="EMBL" id="JOPA01000124">
    <property type="protein sequence ID" value="OUI88100.1"/>
    <property type="molecule type" value="Genomic_DNA"/>
</dbReference>
<comment type="similarity">
    <text evidence="12">Belongs to the carbohydrate kinase PfkB family. Ribokinase subfamily.</text>
</comment>
<dbReference type="Pfam" id="PF00294">
    <property type="entry name" value="PfkB"/>
    <property type="match status" value="1"/>
</dbReference>
<evidence type="ECO:0000256" key="6">
    <source>
        <dbReference type="ARBA" id="ARBA00022741"/>
    </source>
</evidence>
<dbReference type="GO" id="GO:0005524">
    <property type="term" value="F:ATP binding"/>
    <property type="evidence" value="ECO:0007669"/>
    <property type="project" value="UniProtKB-UniRule"/>
</dbReference>
<comment type="function">
    <text evidence="12">Catalyzes the phosphorylation of ribose at O-5 in a reaction requiring ATP and magnesium. The resulting D-ribose-5-phosphate can then be used either for sythesis of nucleotides, histidine, and tryptophan, or as a component of the pentose phosphate pathway.</text>
</comment>